<dbReference type="EMBL" id="BGZK01000436">
    <property type="protein sequence ID" value="GBP43459.1"/>
    <property type="molecule type" value="Genomic_DNA"/>
</dbReference>
<evidence type="ECO:0000313" key="2">
    <source>
        <dbReference type="Proteomes" id="UP000299102"/>
    </source>
</evidence>
<dbReference type="AlphaFoldDB" id="A0A4C1VYY6"/>
<comment type="caution">
    <text evidence="1">The sequence shown here is derived from an EMBL/GenBank/DDBJ whole genome shotgun (WGS) entry which is preliminary data.</text>
</comment>
<keyword evidence="2" id="KW-1185">Reference proteome</keyword>
<accession>A0A4C1VYY6</accession>
<gene>
    <name evidence="1" type="ORF">EVAR_16033_1</name>
</gene>
<proteinExistence type="predicted"/>
<evidence type="ECO:0000313" key="1">
    <source>
        <dbReference type="EMBL" id="GBP43459.1"/>
    </source>
</evidence>
<reference evidence="1 2" key="1">
    <citation type="journal article" date="2019" name="Commun. Biol.">
        <title>The bagworm genome reveals a unique fibroin gene that provides high tensile strength.</title>
        <authorList>
            <person name="Kono N."/>
            <person name="Nakamura H."/>
            <person name="Ohtoshi R."/>
            <person name="Tomita M."/>
            <person name="Numata K."/>
            <person name="Arakawa K."/>
        </authorList>
    </citation>
    <scope>NUCLEOTIDE SEQUENCE [LARGE SCALE GENOMIC DNA]</scope>
</reference>
<organism evidence="1 2">
    <name type="scientific">Eumeta variegata</name>
    <name type="common">Bagworm moth</name>
    <name type="synonym">Eumeta japonica</name>
    <dbReference type="NCBI Taxonomy" id="151549"/>
    <lineage>
        <taxon>Eukaryota</taxon>
        <taxon>Metazoa</taxon>
        <taxon>Ecdysozoa</taxon>
        <taxon>Arthropoda</taxon>
        <taxon>Hexapoda</taxon>
        <taxon>Insecta</taxon>
        <taxon>Pterygota</taxon>
        <taxon>Neoptera</taxon>
        <taxon>Endopterygota</taxon>
        <taxon>Lepidoptera</taxon>
        <taxon>Glossata</taxon>
        <taxon>Ditrysia</taxon>
        <taxon>Tineoidea</taxon>
        <taxon>Psychidae</taxon>
        <taxon>Oiketicinae</taxon>
        <taxon>Eumeta</taxon>
    </lineage>
</organism>
<dbReference type="Proteomes" id="UP000299102">
    <property type="component" value="Unassembled WGS sequence"/>
</dbReference>
<sequence>MTGPRAATRSRTGAVLVVAIFTAENFEYNVLHQRPHREIVFANEVQTLVERLMAHSDGSNLSDESDDSNDASQHAIRTASVLFGSFRLGIPYLVFVFSASSTL</sequence>
<protein>
    <submittedName>
        <fullName evidence="1">Uncharacterized protein</fullName>
    </submittedName>
</protein>
<name>A0A4C1VYY6_EUMVA</name>